<dbReference type="OrthoDB" id="532951at2759"/>
<feature type="compositionally biased region" description="Low complexity" evidence="2">
    <location>
        <begin position="371"/>
        <end position="387"/>
    </location>
</feature>
<feature type="region of interest" description="Disordered" evidence="2">
    <location>
        <begin position="475"/>
        <end position="497"/>
    </location>
</feature>
<dbReference type="InterPro" id="IPR011333">
    <property type="entry name" value="SKP1/BTB/POZ_sf"/>
</dbReference>
<feature type="region of interest" description="Disordered" evidence="2">
    <location>
        <begin position="1"/>
        <end position="23"/>
    </location>
</feature>
<dbReference type="AlphaFoldDB" id="A0A835WHV7"/>
<dbReference type="PANTHER" id="PTHR24410:SF23">
    <property type="entry name" value="BTB DOMAIN-CONTAINING PROTEIN-RELATED"/>
    <property type="match status" value="1"/>
</dbReference>
<dbReference type="Gene3D" id="3.30.710.10">
    <property type="entry name" value="Potassium Channel Kv1.1, Chain A"/>
    <property type="match status" value="1"/>
</dbReference>
<dbReference type="SMART" id="SM00875">
    <property type="entry name" value="BACK"/>
    <property type="match status" value="1"/>
</dbReference>
<dbReference type="Pfam" id="PF07707">
    <property type="entry name" value="BACK"/>
    <property type="match status" value="1"/>
</dbReference>
<comment type="caution">
    <text evidence="4">The sequence shown here is derived from an EMBL/GenBank/DDBJ whole genome shotgun (WGS) entry which is preliminary data.</text>
</comment>
<dbReference type="SMART" id="SM00225">
    <property type="entry name" value="BTB"/>
    <property type="match status" value="1"/>
</dbReference>
<keyword evidence="5" id="KW-1185">Reference proteome</keyword>
<evidence type="ECO:0000259" key="3">
    <source>
        <dbReference type="PROSITE" id="PS50097"/>
    </source>
</evidence>
<sequence>MPVLANSPSYASLGRAGDGGEQMPPTSLGRVIVRAKQYGGRFSNGFLDFFKTSELADCTVVGPNGQEYRLHSLLLAYHSEFFRRALSSDFAEGAARRIVLRFEDSGDTWPLLVNYFYTEEITLTDANVLALFAASRELLIPAIQDFCADFAQNSLEPSNALSFLRQAVQYNCDAFRTSCVSLVASSFNTCCAKSTDGLPVDVILEILDHPQLFVQTEEQVLLFVQNYVRRHRLDEATVRQLYRGVRLPFLSNDRLAALAAEPPGHGPPMDMLMAAMAQRLQLLDHPERLQQQQQQASAIAATASAAAAAAAGACGGAVASTSHQHTLVAGPLAAVVAASGDGRASRLPSGSSTAGGTAAVGGAAAAAGSDDTSGALTVADGSSNSNSGTGGQVSSGSGAGGGGGGGGGARLLALLNNMAGGCGPPVPRKTYACSLEYSLPGGSEYICIPMELVWEELASNLTVRVSGDTVEGDADSILRVTPGGGSSSDTDTGPGSWFTVSSEDASRPVWVEVGFPACMRVVELSKYTFSHGMNMIAHMFPYGISDSSWFQMKGMSTHVSPGDDEPFTPLRTADNSCQQHTEYCVTVDPAHSKQVVWRRLRILAGDENAQQQVRLSIRKLKLYGRVEVSLLRDSPGRDVVAAWRRRKEAAAAAAAPRAAAHFGQLLGGPSFKRNLTNEHF</sequence>
<dbReference type="PROSITE" id="PS50097">
    <property type="entry name" value="BTB"/>
    <property type="match status" value="1"/>
</dbReference>
<dbReference type="PANTHER" id="PTHR24410">
    <property type="entry name" value="HL07962P-RELATED"/>
    <property type="match status" value="1"/>
</dbReference>
<feature type="region of interest" description="Disordered" evidence="2">
    <location>
        <begin position="371"/>
        <end position="402"/>
    </location>
</feature>
<feature type="compositionally biased region" description="Low complexity" evidence="2">
    <location>
        <begin position="487"/>
        <end position="496"/>
    </location>
</feature>
<dbReference type="InterPro" id="IPR011705">
    <property type="entry name" value="BACK"/>
</dbReference>
<dbReference type="Proteomes" id="UP000613740">
    <property type="component" value="Unassembled WGS sequence"/>
</dbReference>
<dbReference type="SUPFAM" id="SSF54695">
    <property type="entry name" value="POZ domain"/>
    <property type="match status" value="1"/>
</dbReference>
<dbReference type="Pfam" id="PF00651">
    <property type="entry name" value="BTB"/>
    <property type="match status" value="1"/>
</dbReference>
<proteinExistence type="predicted"/>
<dbReference type="Gene3D" id="1.25.40.420">
    <property type="match status" value="1"/>
</dbReference>
<dbReference type="InterPro" id="IPR000210">
    <property type="entry name" value="BTB/POZ_dom"/>
</dbReference>
<protein>
    <recommendedName>
        <fullName evidence="3">BTB domain-containing protein</fullName>
    </recommendedName>
</protein>
<dbReference type="CDD" id="cd14733">
    <property type="entry name" value="BACK"/>
    <property type="match status" value="1"/>
</dbReference>
<name>A0A835WHV7_9CHLO</name>
<evidence type="ECO:0000313" key="4">
    <source>
        <dbReference type="EMBL" id="KAG2447529.1"/>
    </source>
</evidence>
<feature type="compositionally biased region" description="Polar residues" evidence="2">
    <location>
        <begin position="1"/>
        <end position="10"/>
    </location>
</feature>
<reference evidence="4" key="1">
    <citation type="journal article" date="2020" name="bioRxiv">
        <title>Comparative genomics of Chlamydomonas.</title>
        <authorList>
            <person name="Craig R.J."/>
            <person name="Hasan A.R."/>
            <person name="Ness R.W."/>
            <person name="Keightley P.D."/>
        </authorList>
    </citation>
    <scope>NUCLEOTIDE SEQUENCE</scope>
    <source>
        <strain evidence="4">CCAP 11/173</strain>
    </source>
</reference>
<dbReference type="InterPro" id="IPR051481">
    <property type="entry name" value="BTB-POZ/Galectin-3-binding"/>
</dbReference>
<feature type="domain" description="BTB" evidence="3">
    <location>
        <begin position="56"/>
        <end position="125"/>
    </location>
</feature>
<comment type="pathway">
    <text evidence="1">Protein modification; protein ubiquitination.</text>
</comment>
<organism evidence="4 5">
    <name type="scientific">Chlamydomonas schloesseri</name>
    <dbReference type="NCBI Taxonomy" id="2026947"/>
    <lineage>
        <taxon>Eukaryota</taxon>
        <taxon>Viridiplantae</taxon>
        <taxon>Chlorophyta</taxon>
        <taxon>core chlorophytes</taxon>
        <taxon>Chlorophyceae</taxon>
        <taxon>CS clade</taxon>
        <taxon>Chlamydomonadales</taxon>
        <taxon>Chlamydomonadaceae</taxon>
        <taxon>Chlamydomonas</taxon>
    </lineage>
</organism>
<gene>
    <name evidence="4" type="ORF">HYH02_007453</name>
</gene>
<evidence type="ECO:0000313" key="5">
    <source>
        <dbReference type="Proteomes" id="UP000613740"/>
    </source>
</evidence>
<accession>A0A835WHV7</accession>
<feature type="compositionally biased region" description="Gly residues" evidence="2">
    <location>
        <begin position="388"/>
        <end position="402"/>
    </location>
</feature>
<dbReference type="EMBL" id="JAEHOD010000021">
    <property type="protein sequence ID" value="KAG2447529.1"/>
    <property type="molecule type" value="Genomic_DNA"/>
</dbReference>
<dbReference type="CDD" id="cd18186">
    <property type="entry name" value="BTB_POZ_ZBTB_KLHL-like"/>
    <property type="match status" value="1"/>
</dbReference>
<evidence type="ECO:0000256" key="2">
    <source>
        <dbReference type="SAM" id="MobiDB-lite"/>
    </source>
</evidence>
<evidence type="ECO:0000256" key="1">
    <source>
        <dbReference type="ARBA" id="ARBA00004906"/>
    </source>
</evidence>